<comment type="similarity">
    <text evidence="1">Belongs to the MlaA family.</text>
</comment>
<feature type="region of interest" description="Disordered" evidence="3">
    <location>
        <begin position="52"/>
        <end position="82"/>
    </location>
</feature>
<dbReference type="PRINTS" id="PR01805">
    <property type="entry name" value="VACJLIPOPROT"/>
</dbReference>
<keyword evidence="4" id="KW-0449">Lipoprotein</keyword>
<reference evidence="5" key="1">
    <citation type="submission" date="2010-02" db="EMBL/GenBank/DDBJ databases">
        <title>Complete sequence of Desulfurivibrio alkaliphilus AHT2.</title>
        <authorList>
            <consortium name="US DOE Joint Genome Institute"/>
            <person name="Pitluck S."/>
            <person name="Chertkov O."/>
            <person name="Detter J.C."/>
            <person name="Han C."/>
            <person name="Tapia R."/>
            <person name="Larimer F."/>
            <person name="Land M."/>
            <person name="Hauser L."/>
            <person name="Kyrpides N."/>
            <person name="Mikhailova N."/>
            <person name="Sorokin D.Y."/>
            <person name="Muyzer G."/>
            <person name="Woyke T."/>
        </authorList>
    </citation>
    <scope>NUCLEOTIDE SEQUENCE [LARGE SCALE GENOMIC DNA]</scope>
    <source>
        <strain evidence="5">DSM 19089 / UNIQEM U267 / AHT2</strain>
    </source>
</reference>
<dbReference type="InParanoid" id="D6Z367"/>
<sequence length="332" mass="36523">MLVGRVGRRRFFLDGIERRKPAGCGPAWSVLTLLLLACLLLLPVAAAAGSVEHGVDPAGPPAAPEAVAGEGEPGDLRDDDFWDDDPWDDDPWDDDPWDAGRPGERLADPLEPINRLVFKFNDRLYVRVLDPLARGYAATLPEDIRLCFRRFFRNLTAPVRVVNHLLQGRVRDSGRELLRFTVNTTIGIAGLVDPAADTFGIEQRNADFGQTLGVYGLGAGFFITWPLLGPSTLRDSVGMAGDSLVNPTSRLLMEDPRTGAVVHAGRTVNNASFHVGEYERLTGAAFDPYIAVRDAYWQYRRRQIMDRGTGPEAPRLFREAAGGDNTTVHQGY</sequence>
<keyword evidence="5" id="KW-1185">Reference proteome</keyword>
<dbReference type="GO" id="GO:0120010">
    <property type="term" value="P:intermembrane phospholipid transfer"/>
    <property type="evidence" value="ECO:0007669"/>
    <property type="project" value="TreeGrafter"/>
</dbReference>
<keyword evidence="2" id="KW-0732">Signal</keyword>
<dbReference type="GO" id="GO:0016020">
    <property type="term" value="C:membrane"/>
    <property type="evidence" value="ECO:0007669"/>
    <property type="project" value="InterPro"/>
</dbReference>
<evidence type="ECO:0000256" key="2">
    <source>
        <dbReference type="ARBA" id="ARBA00022729"/>
    </source>
</evidence>
<evidence type="ECO:0000313" key="5">
    <source>
        <dbReference type="Proteomes" id="UP000001508"/>
    </source>
</evidence>
<dbReference type="FunCoup" id="D6Z367">
    <property type="interactions" value="68"/>
</dbReference>
<dbReference type="HOGENOM" id="CLU_059326_2_1_7"/>
<dbReference type="AlphaFoldDB" id="D6Z367"/>
<evidence type="ECO:0000256" key="1">
    <source>
        <dbReference type="ARBA" id="ARBA00010634"/>
    </source>
</evidence>
<proteinExistence type="inferred from homology"/>
<name>D6Z367_DESAT</name>
<evidence type="ECO:0000256" key="3">
    <source>
        <dbReference type="SAM" id="MobiDB-lite"/>
    </source>
</evidence>
<gene>
    <name evidence="4" type="ordered locus">DaAHT2_1297</name>
</gene>
<dbReference type="PANTHER" id="PTHR30035:SF3">
    <property type="entry name" value="INTERMEMBRANE PHOSPHOLIPID TRANSPORT SYSTEM LIPOPROTEIN MLAA"/>
    <property type="match status" value="1"/>
</dbReference>
<dbReference type="Proteomes" id="UP000001508">
    <property type="component" value="Chromosome"/>
</dbReference>
<dbReference type="RefSeq" id="WP_013163520.1">
    <property type="nucleotide sequence ID" value="NC_014216.1"/>
</dbReference>
<dbReference type="STRING" id="589865.DaAHT2_1297"/>
<protein>
    <submittedName>
        <fullName evidence="4">VacJ family lipoprotein</fullName>
    </submittedName>
</protein>
<accession>D6Z367</accession>
<evidence type="ECO:0000313" key="4">
    <source>
        <dbReference type="EMBL" id="ADH85992.1"/>
    </source>
</evidence>
<organism evidence="4 5">
    <name type="scientific">Desulfurivibrio alkaliphilus (strain DSM 19089 / UNIQEM U267 / AHT2)</name>
    <dbReference type="NCBI Taxonomy" id="589865"/>
    <lineage>
        <taxon>Bacteria</taxon>
        <taxon>Pseudomonadati</taxon>
        <taxon>Thermodesulfobacteriota</taxon>
        <taxon>Desulfobulbia</taxon>
        <taxon>Desulfobulbales</taxon>
        <taxon>Desulfobulbaceae</taxon>
        <taxon>Desulfurivibrio</taxon>
    </lineage>
</organism>
<dbReference type="EMBL" id="CP001940">
    <property type="protein sequence ID" value="ADH85992.1"/>
    <property type="molecule type" value="Genomic_DNA"/>
</dbReference>
<dbReference type="eggNOG" id="COG2853">
    <property type="taxonomic scope" value="Bacteria"/>
</dbReference>
<dbReference type="InterPro" id="IPR007428">
    <property type="entry name" value="MlaA"/>
</dbReference>
<dbReference type="KEGG" id="dak:DaAHT2_1297"/>
<dbReference type="PANTHER" id="PTHR30035">
    <property type="entry name" value="LIPOPROTEIN VACJ-RELATED"/>
    <property type="match status" value="1"/>
</dbReference>
<dbReference type="Pfam" id="PF04333">
    <property type="entry name" value="MlaA"/>
    <property type="match status" value="1"/>
</dbReference>
<feature type="region of interest" description="Disordered" evidence="3">
    <location>
        <begin position="308"/>
        <end position="332"/>
    </location>
</feature>